<name>A0ABD3CGY0_9LAMI</name>
<accession>A0ABD3CGY0</accession>
<comment type="caution">
    <text evidence="1">The sequence shown here is derived from an EMBL/GenBank/DDBJ whole genome shotgun (WGS) entry which is preliminary data.</text>
</comment>
<dbReference type="Proteomes" id="UP001632038">
    <property type="component" value="Unassembled WGS sequence"/>
</dbReference>
<proteinExistence type="predicted"/>
<evidence type="ECO:0000313" key="1">
    <source>
        <dbReference type="EMBL" id="KAL3629160.1"/>
    </source>
</evidence>
<dbReference type="AlphaFoldDB" id="A0ABD3CGY0"/>
<protein>
    <submittedName>
        <fullName evidence="1">Uncharacterized protein</fullName>
    </submittedName>
</protein>
<organism evidence="1 2">
    <name type="scientific">Castilleja foliolosa</name>
    <dbReference type="NCBI Taxonomy" id="1961234"/>
    <lineage>
        <taxon>Eukaryota</taxon>
        <taxon>Viridiplantae</taxon>
        <taxon>Streptophyta</taxon>
        <taxon>Embryophyta</taxon>
        <taxon>Tracheophyta</taxon>
        <taxon>Spermatophyta</taxon>
        <taxon>Magnoliopsida</taxon>
        <taxon>eudicotyledons</taxon>
        <taxon>Gunneridae</taxon>
        <taxon>Pentapetalae</taxon>
        <taxon>asterids</taxon>
        <taxon>lamiids</taxon>
        <taxon>Lamiales</taxon>
        <taxon>Orobanchaceae</taxon>
        <taxon>Pedicularideae</taxon>
        <taxon>Castillejinae</taxon>
        <taxon>Castilleja</taxon>
    </lineage>
</organism>
<dbReference type="SUPFAM" id="SSF50978">
    <property type="entry name" value="WD40 repeat-like"/>
    <property type="match status" value="1"/>
</dbReference>
<dbReference type="EMBL" id="JAVIJP010000034">
    <property type="protein sequence ID" value="KAL3629160.1"/>
    <property type="molecule type" value="Genomic_DNA"/>
</dbReference>
<reference evidence="2" key="1">
    <citation type="journal article" date="2024" name="IScience">
        <title>Strigolactones Initiate the Formation of Haustorium-like Structures in Castilleja.</title>
        <authorList>
            <person name="Buerger M."/>
            <person name="Peterson D."/>
            <person name="Chory J."/>
        </authorList>
    </citation>
    <scope>NUCLEOTIDE SEQUENCE [LARGE SCALE GENOMIC DNA]</scope>
</reference>
<dbReference type="InterPro" id="IPR036322">
    <property type="entry name" value="WD40_repeat_dom_sf"/>
</dbReference>
<sequence length="206" mass="22477">MPSAGCPRHPHLTQQALLFPSGLLREVNVTFANDPVAIILHPLNVIIQFFPHKAGLLLTDVKVWDAQKHKCIRALMWHSGSVKSISCHLTNQVILLSVAQEMDHSTIAFKGVSQVIKCPVLILLLADVVGVGRLNPGALRQCFISLMKFLLLRLEQLDLGSTLERNLGGVCEEVQSSQISVRGGLGGSATCVAAFWVPEVSTWTRI</sequence>
<keyword evidence="2" id="KW-1185">Reference proteome</keyword>
<evidence type="ECO:0000313" key="2">
    <source>
        <dbReference type="Proteomes" id="UP001632038"/>
    </source>
</evidence>
<gene>
    <name evidence="1" type="ORF">CASFOL_026382</name>
</gene>